<dbReference type="PROSITE" id="PS51257">
    <property type="entry name" value="PROKAR_LIPOPROTEIN"/>
    <property type="match status" value="1"/>
</dbReference>
<dbReference type="SUPFAM" id="SSF53098">
    <property type="entry name" value="Ribonuclease H-like"/>
    <property type="match status" value="1"/>
</dbReference>
<comment type="function">
    <text evidence="3">Endonuclease that specifically degrades the RNA of RNA-DNA hybrids.</text>
</comment>
<evidence type="ECO:0000256" key="12">
    <source>
        <dbReference type="ARBA" id="ARBA00022842"/>
    </source>
</evidence>
<organism evidence="14 15">
    <name type="scientific">Liquorilactobacillus vini DSM 20605</name>
    <dbReference type="NCBI Taxonomy" id="1133569"/>
    <lineage>
        <taxon>Bacteria</taxon>
        <taxon>Bacillati</taxon>
        <taxon>Bacillota</taxon>
        <taxon>Bacilli</taxon>
        <taxon>Lactobacillales</taxon>
        <taxon>Lactobacillaceae</taxon>
        <taxon>Liquorilactobacillus</taxon>
    </lineage>
</organism>
<sequence>MAVIAFKYYVVAHGRHPGIYPTWTACQQEVHNFPQARYKGFNDLIAAQAWLKNPVWLETKKPTFSQFQADSDSQTAEIKIWTDGGSRNHGNRLNQHVKVNDLAAWAYLVKFDHQQYVDSAGEFGATNNRMEIMALYQALIFLIKQNWQQKSIVVILDSRYVLNAITQHWLNNWQKNGWKTASGQPVANQELWQKLAKVLVGFPKLHFIWTKGHANDHGNVFVDHLLNQTMDQMRVKQN</sequence>
<evidence type="ECO:0000256" key="3">
    <source>
        <dbReference type="ARBA" id="ARBA00004065"/>
    </source>
</evidence>
<keyword evidence="8" id="KW-0540">Nuclease</keyword>
<keyword evidence="11" id="KW-0378">Hydrolase</keyword>
<comment type="catalytic activity">
    <reaction evidence="1">
        <text>Endonucleolytic cleavage to 5'-phosphomonoester.</text>
        <dbReference type="EC" id="3.1.26.4"/>
    </reaction>
</comment>
<evidence type="ECO:0000256" key="7">
    <source>
        <dbReference type="ARBA" id="ARBA00017721"/>
    </source>
</evidence>
<evidence type="ECO:0000256" key="2">
    <source>
        <dbReference type="ARBA" id="ARBA00001946"/>
    </source>
</evidence>
<proteinExistence type="inferred from homology"/>
<dbReference type="FunFam" id="3.40.970.10:FF:000002">
    <property type="entry name" value="Ribonuclease H"/>
    <property type="match status" value="1"/>
</dbReference>
<evidence type="ECO:0000256" key="10">
    <source>
        <dbReference type="ARBA" id="ARBA00022759"/>
    </source>
</evidence>
<comment type="similarity">
    <text evidence="4">Belongs to the RNase H family.</text>
</comment>
<dbReference type="InterPro" id="IPR012337">
    <property type="entry name" value="RNaseH-like_sf"/>
</dbReference>
<dbReference type="Pfam" id="PF01693">
    <property type="entry name" value="Cauli_VI"/>
    <property type="match status" value="1"/>
</dbReference>
<feature type="domain" description="RNase H type-1" evidence="13">
    <location>
        <begin position="74"/>
        <end position="231"/>
    </location>
</feature>
<comment type="subunit">
    <text evidence="5">Monomer.</text>
</comment>
<keyword evidence="12" id="KW-0460">Magnesium</keyword>
<dbReference type="PANTHER" id="PTHR10642:SF26">
    <property type="entry name" value="RIBONUCLEASE H1"/>
    <property type="match status" value="1"/>
</dbReference>
<dbReference type="GO" id="GO:0046872">
    <property type="term" value="F:metal ion binding"/>
    <property type="evidence" value="ECO:0007669"/>
    <property type="project" value="UniProtKB-KW"/>
</dbReference>
<dbReference type="Gene3D" id="3.30.420.10">
    <property type="entry name" value="Ribonuclease H-like superfamily/Ribonuclease H"/>
    <property type="match status" value="1"/>
</dbReference>
<evidence type="ECO:0000256" key="4">
    <source>
        <dbReference type="ARBA" id="ARBA00005300"/>
    </source>
</evidence>
<dbReference type="InterPro" id="IPR022892">
    <property type="entry name" value="RNaseHI"/>
</dbReference>
<gene>
    <name evidence="14" type="ORF">FD21_GL001037</name>
</gene>
<dbReference type="eggNOG" id="COG0328">
    <property type="taxonomic scope" value="Bacteria"/>
</dbReference>
<dbReference type="GO" id="GO:0043137">
    <property type="term" value="P:DNA replication, removal of RNA primer"/>
    <property type="evidence" value="ECO:0007669"/>
    <property type="project" value="TreeGrafter"/>
</dbReference>
<dbReference type="Gene3D" id="3.40.970.10">
    <property type="entry name" value="Ribonuclease H1, N-terminal domain"/>
    <property type="match status" value="1"/>
</dbReference>
<evidence type="ECO:0000256" key="5">
    <source>
        <dbReference type="ARBA" id="ARBA00011245"/>
    </source>
</evidence>
<evidence type="ECO:0000313" key="14">
    <source>
        <dbReference type="EMBL" id="KRM88605.1"/>
    </source>
</evidence>
<evidence type="ECO:0000256" key="9">
    <source>
        <dbReference type="ARBA" id="ARBA00022723"/>
    </source>
</evidence>
<evidence type="ECO:0000256" key="6">
    <source>
        <dbReference type="ARBA" id="ARBA00012180"/>
    </source>
</evidence>
<dbReference type="PANTHER" id="PTHR10642">
    <property type="entry name" value="RIBONUCLEASE H1"/>
    <property type="match status" value="1"/>
</dbReference>
<keyword evidence="15" id="KW-1185">Reference proteome</keyword>
<dbReference type="EMBL" id="AYYX01000028">
    <property type="protein sequence ID" value="KRM88605.1"/>
    <property type="molecule type" value="Genomic_DNA"/>
</dbReference>
<keyword evidence="10" id="KW-0255">Endonuclease</keyword>
<evidence type="ECO:0000256" key="11">
    <source>
        <dbReference type="ARBA" id="ARBA00022801"/>
    </source>
</evidence>
<dbReference type="Proteomes" id="UP000051576">
    <property type="component" value="Unassembled WGS sequence"/>
</dbReference>
<dbReference type="Pfam" id="PF00075">
    <property type="entry name" value="RNase_H"/>
    <property type="match status" value="1"/>
</dbReference>
<name>A0A0R2C9W6_9LACO</name>
<dbReference type="InterPro" id="IPR009027">
    <property type="entry name" value="Ribosomal_bL9/RNase_H1_N"/>
</dbReference>
<evidence type="ECO:0000259" key="13">
    <source>
        <dbReference type="PROSITE" id="PS50879"/>
    </source>
</evidence>
<dbReference type="InterPro" id="IPR037056">
    <property type="entry name" value="RNase_H1_N_sf"/>
</dbReference>
<dbReference type="InterPro" id="IPR036397">
    <property type="entry name" value="RNaseH_sf"/>
</dbReference>
<dbReference type="PROSITE" id="PS50879">
    <property type="entry name" value="RNASE_H_1"/>
    <property type="match status" value="1"/>
</dbReference>
<evidence type="ECO:0000256" key="8">
    <source>
        <dbReference type="ARBA" id="ARBA00022722"/>
    </source>
</evidence>
<dbReference type="SUPFAM" id="SSF55658">
    <property type="entry name" value="L9 N-domain-like"/>
    <property type="match status" value="1"/>
</dbReference>
<protein>
    <recommendedName>
        <fullName evidence="7">Ribonuclease H</fullName>
        <ecNumber evidence="6">3.1.26.4</ecNumber>
    </recommendedName>
</protein>
<reference evidence="14 15" key="1">
    <citation type="journal article" date="2015" name="Genome Announc.">
        <title>Expanding the biotechnology potential of lactobacilli through comparative genomics of 213 strains and associated genera.</title>
        <authorList>
            <person name="Sun Z."/>
            <person name="Harris H.M."/>
            <person name="McCann A."/>
            <person name="Guo C."/>
            <person name="Argimon S."/>
            <person name="Zhang W."/>
            <person name="Yang X."/>
            <person name="Jeffery I.B."/>
            <person name="Cooney J.C."/>
            <person name="Kagawa T.F."/>
            <person name="Liu W."/>
            <person name="Song Y."/>
            <person name="Salvetti E."/>
            <person name="Wrobel A."/>
            <person name="Rasinkangas P."/>
            <person name="Parkhill J."/>
            <person name="Rea M.C."/>
            <person name="O'Sullivan O."/>
            <person name="Ritari J."/>
            <person name="Douillard F.P."/>
            <person name="Paul Ross R."/>
            <person name="Yang R."/>
            <person name="Briner A.E."/>
            <person name="Felis G.E."/>
            <person name="de Vos W.M."/>
            <person name="Barrangou R."/>
            <person name="Klaenhammer T.R."/>
            <person name="Caufield P.W."/>
            <person name="Cui Y."/>
            <person name="Zhang H."/>
            <person name="O'Toole P.W."/>
        </authorList>
    </citation>
    <scope>NUCLEOTIDE SEQUENCE [LARGE SCALE GENOMIC DNA]</scope>
    <source>
        <strain evidence="14 15">DSM 20605</strain>
    </source>
</reference>
<dbReference type="GO" id="GO:0003676">
    <property type="term" value="F:nucleic acid binding"/>
    <property type="evidence" value="ECO:0007669"/>
    <property type="project" value="InterPro"/>
</dbReference>
<dbReference type="CDD" id="cd09278">
    <property type="entry name" value="RNase_HI_prokaryote_like"/>
    <property type="match status" value="1"/>
</dbReference>
<dbReference type="STRING" id="1133569.FD21_GL001037"/>
<dbReference type="PATRIC" id="fig|1133569.4.peg.1166"/>
<dbReference type="AlphaFoldDB" id="A0A0R2C9W6"/>
<keyword evidence="9" id="KW-0479">Metal-binding</keyword>
<dbReference type="InterPro" id="IPR050092">
    <property type="entry name" value="RNase_H"/>
</dbReference>
<accession>A0A0R2C9W6</accession>
<dbReference type="GO" id="GO:0004523">
    <property type="term" value="F:RNA-DNA hybrid ribonuclease activity"/>
    <property type="evidence" value="ECO:0007669"/>
    <property type="project" value="UniProtKB-EC"/>
</dbReference>
<evidence type="ECO:0000256" key="1">
    <source>
        <dbReference type="ARBA" id="ARBA00000077"/>
    </source>
</evidence>
<comment type="cofactor">
    <cofactor evidence="2">
        <name>Mg(2+)</name>
        <dbReference type="ChEBI" id="CHEBI:18420"/>
    </cofactor>
</comment>
<evidence type="ECO:0000313" key="15">
    <source>
        <dbReference type="Proteomes" id="UP000051576"/>
    </source>
</evidence>
<dbReference type="InterPro" id="IPR002156">
    <property type="entry name" value="RNaseH_domain"/>
</dbReference>
<dbReference type="InterPro" id="IPR011320">
    <property type="entry name" value="RNase_H1_N"/>
</dbReference>
<dbReference type="EC" id="3.1.26.4" evidence="6"/>
<comment type="caution">
    <text evidence="14">The sequence shown here is derived from an EMBL/GenBank/DDBJ whole genome shotgun (WGS) entry which is preliminary data.</text>
</comment>